<feature type="domain" description="AntA/AntB antirepressor" evidence="2">
    <location>
        <begin position="4"/>
        <end position="66"/>
    </location>
</feature>
<dbReference type="GeneID" id="78288974"/>
<evidence type="ECO:0000256" key="1">
    <source>
        <dbReference type="SAM" id="Coils"/>
    </source>
</evidence>
<dbReference type="InterPro" id="IPR013557">
    <property type="entry name" value="AntA/B_antirep"/>
</dbReference>
<feature type="coiled-coil region" evidence="1">
    <location>
        <begin position="103"/>
        <end position="130"/>
    </location>
</feature>
<dbReference type="RefSeq" id="WP_180320379.1">
    <property type="nucleotide sequence ID" value="NZ_FOIN01000028.1"/>
</dbReference>
<dbReference type="Pfam" id="PF08346">
    <property type="entry name" value="AntA"/>
    <property type="match status" value="1"/>
</dbReference>
<protein>
    <submittedName>
        <fullName evidence="3">Anti-repressor protein</fullName>
    </submittedName>
</protein>
<dbReference type="Proteomes" id="UP000198558">
    <property type="component" value="Unassembled WGS sequence"/>
</dbReference>
<evidence type="ECO:0000313" key="3">
    <source>
        <dbReference type="EMBL" id="SET68854.1"/>
    </source>
</evidence>
<sequence length="231" mass="27062">MTTARKLYDFLELAPTQFARWAKKNIEKNIFYDENKDWWGFDIMSSGNKCKDYKLTTDFAKHLSMESHSVRGKEARDYFVTVENKARDTQLQLQNLSPELRLLISLELKQNEHEKQLKQVKDDVKGIREVVAIDHTSWRDETNKLLRKISTSSNGEVSFKDVRNESYKLLERRMGVNLPTRLTNKRRRMLEEGVCKSKIERTNSLDVIADDKKLIEGYIAIVKEIAIKYGL</sequence>
<proteinExistence type="predicted"/>
<name>A0A1I0GDF5_9FIRM</name>
<keyword evidence="4" id="KW-1185">Reference proteome</keyword>
<evidence type="ECO:0000259" key="2">
    <source>
        <dbReference type="Pfam" id="PF08346"/>
    </source>
</evidence>
<evidence type="ECO:0000313" key="4">
    <source>
        <dbReference type="Proteomes" id="UP000198558"/>
    </source>
</evidence>
<dbReference type="EMBL" id="FOIN01000028">
    <property type="protein sequence ID" value="SET68854.1"/>
    <property type="molecule type" value="Genomic_DNA"/>
</dbReference>
<reference evidence="4" key="1">
    <citation type="submission" date="2016-10" db="EMBL/GenBank/DDBJ databases">
        <authorList>
            <person name="Varghese N."/>
            <person name="Submissions S."/>
        </authorList>
    </citation>
    <scope>NUCLEOTIDE SEQUENCE [LARGE SCALE GENOMIC DNA]</scope>
    <source>
        <strain evidence="4">DSM 1551</strain>
    </source>
</reference>
<keyword evidence="1" id="KW-0175">Coiled coil</keyword>
<gene>
    <name evidence="3" type="ORF">SAMN04489758_12838</name>
</gene>
<dbReference type="AlphaFoldDB" id="A0A1I0GDF5"/>
<accession>A0A1I0GDF5</accession>
<organism evidence="3 4">
    <name type="scientific">Thomasclavelia cocleata</name>
    <dbReference type="NCBI Taxonomy" id="69824"/>
    <lineage>
        <taxon>Bacteria</taxon>
        <taxon>Bacillati</taxon>
        <taxon>Bacillota</taxon>
        <taxon>Erysipelotrichia</taxon>
        <taxon>Erysipelotrichales</taxon>
        <taxon>Coprobacillaceae</taxon>
        <taxon>Thomasclavelia</taxon>
    </lineage>
</organism>